<keyword evidence="7 9" id="KW-0067">ATP-binding</keyword>
<dbReference type="Pfam" id="PF00871">
    <property type="entry name" value="Acetate_kinase"/>
    <property type="match status" value="1"/>
</dbReference>
<evidence type="ECO:0000256" key="3">
    <source>
        <dbReference type="ARBA" id="ARBA00022490"/>
    </source>
</evidence>
<keyword evidence="3 9" id="KW-0963">Cytoplasm</keyword>
<evidence type="ECO:0000256" key="10">
    <source>
        <dbReference type="RuleBase" id="RU003835"/>
    </source>
</evidence>
<evidence type="ECO:0000256" key="5">
    <source>
        <dbReference type="ARBA" id="ARBA00022741"/>
    </source>
</evidence>
<dbReference type="InterPro" id="IPR011245">
    <property type="entry name" value="Butyrate_kin"/>
</dbReference>
<evidence type="ECO:0000256" key="4">
    <source>
        <dbReference type="ARBA" id="ARBA00022679"/>
    </source>
</evidence>
<dbReference type="PRINTS" id="PR00471">
    <property type="entry name" value="ACETATEKNASE"/>
</dbReference>
<dbReference type="EC" id="2.7.2.7" evidence="9"/>
<dbReference type="InterPro" id="IPR000890">
    <property type="entry name" value="Aliphatic_acid_kin_short-chain"/>
</dbReference>
<dbReference type="NCBIfam" id="NF002834">
    <property type="entry name" value="PRK03011.1-5"/>
    <property type="match status" value="1"/>
</dbReference>
<dbReference type="NCBIfam" id="TIGR02707">
    <property type="entry name" value="butyr_kinase"/>
    <property type="match status" value="1"/>
</dbReference>
<dbReference type="GO" id="GO:0005524">
    <property type="term" value="F:ATP binding"/>
    <property type="evidence" value="ECO:0007669"/>
    <property type="project" value="UniProtKB-KW"/>
</dbReference>
<dbReference type="InterPro" id="IPR023865">
    <property type="entry name" value="Aliphatic_acid_kinase_CS"/>
</dbReference>
<dbReference type="PROSITE" id="PS01076">
    <property type="entry name" value="ACETATE_KINASE_2"/>
    <property type="match status" value="1"/>
</dbReference>
<keyword evidence="4 9" id="KW-0808">Transferase</keyword>
<accession>A0A944GYA0</accession>
<name>A0A944GYA0_9BACI</name>
<dbReference type="HAMAP" id="MF_00542">
    <property type="entry name" value="Butyrate_kinase"/>
    <property type="match status" value="1"/>
</dbReference>
<protein>
    <recommendedName>
        <fullName evidence="9">Probable butyrate kinase</fullName>
        <shortName evidence="9">BK</shortName>
        <ecNumber evidence="9">2.7.2.7</ecNumber>
    </recommendedName>
    <alternativeName>
        <fullName evidence="9">Branched-chain carboxylic acid kinase</fullName>
    </alternativeName>
</protein>
<dbReference type="PIRSF" id="PIRSF036458">
    <property type="entry name" value="Butyrate_kin"/>
    <property type="match status" value="1"/>
</dbReference>
<dbReference type="AlphaFoldDB" id="A0A944GYA0"/>
<evidence type="ECO:0000256" key="6">
    <source>
        <dbReference type="ARBA" id="ARBA00022777"/>
    </source>
</evidence>
<comment type="subcellular location">
    <subcellularLocation>
        <location evidence="1 9">Cytoplasm</location>
    </subcellularLocation>
</comment>
<dbReference type="CDD" id="cd24011">
    <property type="entry name" value="ASKHA_NBD_BK"/>
    <property type="match status" value="1"/>
</dbReference>
<dbReference type="Proteomes" id="UP000761411">
    <property type="component" value="Unassembled WGS sequence"/>
</dbReference>
<evidence type="ECO:0000313" key="11">
    <source>
        <dbReference type="EMBL" id="MBS8266752.1"/>
    </source>
</evidence>
<evidence type="ECO:0000256" key="1">
    <source>
        <dbReference type="ARBA" id="ARBA00004496"/>
    </source>
</evidence>
<evidence type="ECO:0000256" key="9">
    <source>
        <dbReference type="HAMAP-Rule" id="MF_00542"/>
    </source>
</evidence>
<evidence type="ECO:0000256" key="8">
    <source>
        <dbReference type="ARBA" id="ARBA00048596"/>
    </source>
</evidence>
<dbReference type="GO" id="GO:0047761">
    <property type="term" value="F:butyrate kinase activity"/>
    <property type="evidence" value="ECO:0007669"/>
    <property type="project" value="UniProtKB-UniRule"/>
</dbReference>
<dbReference type="SUPFAM" id="SSF53067">
    <property type="entry name" value="Actin-like ATPase domain"/>
    <property type="match status" value="2"/>
</dbReference>
<proteinExistence type="inferred from homology"/>
<dbReference type="PANTHER" id="PTHR21060">
    <property type="entry name" value="ACETATE KINASE"/>
    <property type="match status" value="1"/>
</dbReference>
<dbReference type="EMBL" id="QTKX01000003">
    <property type="protein sequence ID" value="MBS8266752.1"/>
    <property type="molecule type" value="Genomic_DNA"/>
</dbReference>
<dbReference type="GO" id="GO:0006083">
    <property type="term" value="P:acetate metabolic process"/>
    <property type="evidence" value="ECO:0007669"/>
    <property type="project" value="TreeGrafter"/>
</dbReference>
<dbReference type="GO" id="GO:0005737">
    <property type="term" value="C:cytoplasm"/>
    <property type="evidence" value="ECO:0007669"/>
    <property type="project" value="UniProtKB-SubCell"/>
</dbReference>
<keyword evidence="12" id="KW-1185">Reference proteome</keyword>
<evidence type="ECO:0000256" key="7">
    <source>
        <dbReference type="ARBA" id="ARBA00022840"/>
    </source>
</evidence>
<reference evidence="11 12" key="1">
    <citation type="journal article" date="2021" name="Microorganisms">
        <title>Bacterial Dimethylsulfoniopropionate Biosynthesis in the East China Sea.</title>
        <authorList>
            <person name="Liu J."/>
            <person name="Zhang Y."/>
            <person name="Liu J."/>
            <person name="Zhong H."/>
            <person name="Williams B.T."/>
            <person name="Zheng Y."/>
            <person name="Curson A.R.J."/>
            <person name="Sun C."/>
            <person name="Sun H."/>
            <person name="Song D."/>
            <person name="Wagner Mackenzie B."/>
            <person name="Bermejo Martinez A."/>
            <person name="Todd J.D."/>
            <person name="Zhang X.H."/>
        </authorList>
    </citation>
    <scope>NUCLEOTIDE SEQUENCE [LARGE SCALE GENOMIC DNA]</scope>
    <source>
        <strain evidence="11 12">ESS08</strain>
    </source>
</reference>
<dbReference type="GO" id="GO:0008776">
    <property type="term" value="F:acetate kinase activity"/>
    <property type="evidence" value="ECO:0007669"/>
    <property type="project" value="TreeGrafter"/>
</dbReference>
<dbReference type="PROSITE" id="PS01075">
    <property type="entry name" value="ACETATE_KINASE_1"/>
    <property type="match status" value="1"/>
</dbReference>
<comment type="catalytic activity">
    <reaction evidence="8 9">
        <text>butanoate + ATP = butanoyl phosphate + ADP</text>
        <dbReference type="Rhea" id="RHEA:13585"/>
        <dbReference type="ChEBI" id="CHEBI:17968"/>
        <dbReference type="ChEBI" id="CHEBI:30616"/>
        <dbReference type="ChEBI" id="CHEBI:58079"/>
        <dbReference type="ChEBI" id="CHEBI:456216"/>
        <dbReference type="EC" id="2.7.2.7"/>
    </reaction>
</comment>
<evidence type="ECO:0000256" key="2">
    <source>
        <dbReference type="ARBA" id="ARBA00008748"/>
    </source>
</evidence>
<dbReference type="Gene3D" id="3.30.420.40">
    <property type="match status" value="2"/>
</dbReference>
<gene>
    <name evidence="9 11" type="primary">buk</name>
    <name evidence="11" type="ORF">DYI25_20210</name>
</gene>
<organism evidence="11 12">
    <name type="scientific">Mesobacillus boroniphilus</name>
    <dbReference type="NCBI Taxonomy" id="308892"/>
    <lineage>
        <taxon>Bacteria</taxon>
        <taxon>Bacillati</taxon>
        <taxon>Bacillota</taxon>
        <taxon>Bacilli</taxon>
        <taxon>Bacillales</taxon>
        <taxon>Bacillaceae</taxon>
        <taxon>Mesobacillus</taxon>
    </lineage>
</organism>
<comment type="similarity">
    <text evidence="2 9 10">Belongs to the acetokinase family.</text>
</comment>
<evidence type="ECO:0000313" key="12">
    <source>
        <dbReference type="Proteomes" id="UP000761411"/>
    </source>
</evidence>
<dbReference type="PANTHER" id="PTHR21060:SF3">
    <property type="entry name" value="BUTYRATE KINASE 2-RELATED"/>
    <property type="match status" value="1"/>
</dbReference>
<comment type="caution">
    <text evidence="11">The sequence shown here is derived from an EMBL/GenBank/DDBJ whole genome shotgun (WGS) entry which is preliminary data.</text>
</comment>
<keyword evidence="5 9" id="KW-0547">Nucleotide-binding</keyword>
<keyword evidence="6 9" id="KW-0418">Kinase</keyword>
<sequence length="353" mass="38372">MMRILAINPGSTSTKLAVYEDEKLLFEETIRHADAEIIKLPDLADQLPYRLESILGALRMNDFKPSELDAVVGRGGMLKPMDSGTYIVDEHLLDDARSGKHGNHASNLGSIIAAEIAGTHQIPAFIVDPVCVDELIVEARISGLADIERKSHVHALNIKAVSRKMAAELGKDLDDTSFVVAHLGSGISVAALRKGRIIDVNNAENEGPFSPERAGGLPAKQLVQLCFSGKYTEKELLQRMTRQGGMYSYLETKSVIEVEQQAQDGDKEAAIILKAMVHQIGKEIGAMATVLEGKMDGFILTGGIAHSDMIVRLIQEKISFLGKVFVRPGEEELEALAAGAFRVMIGQEDAKIY</sequence>
<dbReference type="InterPro" id="IPR043129">
    <property type="entry name" value="ATPase_NBD"/>
</dbReference>